<feature type="signal peptide" evidence="1">
    <location>
        <begin position="1"/>
        <end position="23"/>
    </location>
</feature>
<sequence length="116" mass="13209">MTPLRIPYSLVVFFVSQFALALADFHHSATLKIYTYELRESVVNQGATHCGTRHSAFRFESNFIKYLAQLPQYSTSDPSQADYYFVPVVPYCHMRGGGSAKKYIDRVLEHLNGMHG</sequence>
<proteinExistence type="predicted"/>
<keyword evidence="3" id="KW-1185">Reference proteome</keyword>
<feature type="non-terminal residue" evidence="2">
    <location>
        <position position="116"/>
    </location>
</feature>
<name>A0AAE0L849_9CHLO</name>
<keyword evidence="1" id="KW-0732">Signal</keyword>
<evidence type="ECO:0000313" key="2">
    <source>
        <dbReference type="EMBL" id="KAK3275255.1"/>
    </source>
</evidence>
<comment type="caution">
    <text evidence="2">The sequence shown here is derived from an EMBL/GenBank/DDBJ whole genome shotgun (WGS) entry which is preliminary data.</text>
</comment>
<dbReference type="EMBL" id="LGRX02007328">
    <property type="protein sequence ID" value="KAK3275255.1"/>
    <property type="molecule type" value="Genomic_DNA"/>
</dbReference>
<gene>
    <name evidence="2" type="ORF">CYMTET_16601</name>
</gene>
<dbReference type="AlphaFoldDB" id="A0AAE0L849"/>
<dbReference type="Proteomes" id="UP001190700">
    <property type="component" value="Unassembled WGS sequence"/>
</dbReference>
<protein>
    <submittedName>
        <fullName evidence="2">Uncharacterized protein</fullName>
    </submittedName>
</protein>
<reference evidence="2 3" key="1">
    <citation type="journal article" date="2015" name="Genome Biol. Evol.">
        <title>Comparative Genomics of a Bacterivorous Green Alga Reveals Evolutionary Causalities and Consequences of Phago-Mixotrophic Mode of Nutrition.</title>
        <authorList>
            <person name="Burns J.A."/>
            <person name="Paasch A."/>
            <person name="Narechania A."/>
            <person name="Kim E."/>
        </authorList>
    </citation>
    <scope>NUCLEOTIDE SEQUENCE [LARGE SCALE GENOMIC DNA]</scope>
    <source>
        <strain evidence="2 3">PLY_AMNH</strain>
    </source>
</reference>
<evidence type="ECO:0000256" key="1">
    <source>
        <dbReference type="SAM" id="SignalP"/>
    </source>
</evidence>
<organism evidence="2 3">
    <name type="scientific">Cymbomonas tetramitiformis</name>
    <dbReference type="NCBI Taxonomy" id="36881"/>
    <lineage>
        <taxon>Eukaryota</taxon>
        <taxon>Viridiplantae</taxon>
        <taxon>Chlorophyta</taxon>
        <taxon>Pyramimonadophyceae</taxon>
        <taxon>Pyramimonadales</taxon>
        <taxon>Pyramimonadaceae</taxon>
        <taxon>Cymbomonas</taxon>
    </lineage>
</organism>
<evidence type="ECO:0000313" key="3">
    <source>
        <dbReference type="Proteomes" id="UP001190700"/>
    </source>
</evidence>
<feature type="chain" id="PRO_5042285548" evidence="1">
    <location>
        <begin position="24"/>
        <end position="116"/>
    </location>
</feature>
<accession>A0AAE0L849</accession>